<dbReference type="PRINTS" id="PR00919">
    <property type="entry name" value="THERMOPTASE"/>
</dbReference>
<dbReference type="Proteomes" id="UP000761380">
    <property type="component" value="Unassembled WGS sequence"/>
</dbReference>
<evidence type="ECO:0000313" key="2">
    <source>
        <dbReference type="EMBL" id="MBE6093812.1"/>
    </source>
</evidence>
<protein>
    <submittedName>
        <fullName evidence="2">Aminopeptidase</fullName>
    </submittedName>
</protein>
<reference evidence="2" key="1">
    <citation type="submission" date="2019-04" db="EMBL/GenBank/DDBJ databases">
        <title>Evolution of Biomass-Degrading Anaerobic Consortia Revealed by Metagenomics.</title>
        <authorList>
            <person name="Peng X."/>
        </authorList>
    </citation>
    <scope>NUCLEOTIDE SEQUENCE</scope>
    <source>
        <strain evidence="2">SIG240</strain>
    </source>
</reference>
<keyword evidence="1" id="KW-0479">Metal-binding</keyword>
<organism evidence="2 3">
    <name type="scientific">Selenomonas ruminantium</name>
    <dbReference type="NCBI Taxonomy" id="971"/>
    <lineage>
        <taxon>Bacteria</taxon>
        <taxon>Bacillati</taxon>
        <taxon>Bacillota</taxon>
        <taxon>Negativicutes</taxon>
        <taxon>Selenomonadales</taxon>
        <taxon>Selenomonadaceae</taxon>
        <taxon>Selenomonas</taxon>
    </lineage>
</organism>
<evidence type="ECO:0000313" key="3">
    <source>
        <dbReference type="Proteomes" id="UP000761380"/>
    </source>
</evidence>
<accession>A0A927WKV9</accession>
<dbReference type="PANTHER" id="PTHR34448:SF3">
    <property type="entry name" value="AMINOPEPTIDASE AMPS"/>
    <property type="match status" value="1"/>
</dbReference>
<comment type="caution">
    <text evidence="2">The sequence shown here is derived from an EMBL/GenBank/DDBJ whole genome shotgun (WGS) entry which is preliminary data.</text>
</comment>
<sequence length="145" mass="15948">PLNYNGNLIENFKLVFKDGKVVDYTAEKGAEILKGLLETDEGASYLGEVALVPFDSPISQSGILFYNTLFDENASCHLALGKAYPTCIEGGENMDSVTLLRHGVNDSLVHEDFMIGTRDLEIVGTTADGRKIKIFEQGNFGRNLW</sequence>
<dbReference type="EMBL" id="SVBY01000148">
    <property type="protein sequence ID" value="MBE6093812.1"/>
    <property type="molecule type" value="Genomic_DNA"/>
</dbReference>
<gene>
    <name evidence="2" type="ORF">E7201_11715</name>
</gene>
<evidence type="ECO:0000256" key="1">
    <source>
        <dbReference type="ARBA" id="ARBA00022723"/>
    </source>
</evidence>
<keyword evidence="2" id="KW-0031">Aminopeptidase</keyword>
<feature type="non-terminal residue" evidence="2">
    <location>
        <position position="1"/>
    </location>
</feature>
<proteinExistence type="predicted"/>
<dbReference type="GO" id="GO:0046872">
    <property type="term" value="F:metal ion binding"/>
    <property type="evidence" value="ECO:0007669"/>
    <property type="project" value="UniProtKB-KW"/>
</dbReference>
<name>A0A927WKV9_SELRU</name>
<keyword evidence="2" id="KW-0645">Protease</keyword>
<dbReference type="InterPro" id="IPR000787">
    <property type="entry name" value="Peptidase_M29"/>
</dbReference>
<dbReference type="GO" id="GO:0006508">
    <property type="term" value="P:proteolysis"/>
    <property type="evidence" value="ECO:0007669"/>
    <property type="project" value="InterPro"/>
</dbReference>
<dbReference type="SUPFAM" id="SSF144052">
    <property type="entry name" value="Thermophilic metalloprotease-like"/>
    <property type="match status" value="1"/>
</dbReference>
<dbReference type="AlphaFoldDB" id="A0A927WKV9"/>
<dbReference type="PANTHER" id="PTHR34448">
    <property type="entry name" value="AMINOPEPTIDASE"/>
    <property type="match status" value="1"/>
</dbReference>
<dbReference type="InterPro" id="IPR052170">
    <property type="entry name" value="M29_Exopeptidase"/>
</dbReference>
<dbReference type="Pfam" id="PF02073">
    <property type="entry name" value="Peptidase_M29"/>
    <property type="match status" value="1"/>
</dbReference>
<dbReference type="GO" id="GO:0004177">
    <property type="term" value="F:aminopeptidase activity"/>
    <property type="evidence" value="ECO:0007669"/>
    <property type="project" value="UniProtKB-KW"/>
</dbReference>
<keyword evidence="2" id="KW-0378">Hydrolase</keyword>